<feature type="transmembrane region" description="Helical" evidence="2">
    <location>
        <begin position="246"/>
        <end position="271"/>
    </location>
</feature>
<accession>A0ABU1MQW9</accession>
<evidence type="ECO:0000313" key="4">
    <source>
        <dbReference type="Proteomes" id="UP001184150"/>
    </source>
</evidence>
<feature type="transmembrane region" description="Helical" evidence="2">
    <location>
        <begin position="353"/>
        <end position="371"/>
    </location>
</feature>
<gene>
    <name evidence="3" type="ORF">J2792_003635</name>
</gene>
<feature type="transmembrane region" description="Helical" evidence="2">
    <location>
        <begin position="97"/>
        <end position="117"/>
    </location>
</feature>
<comment type="caution">
    <text evidence="3">The sequence shown here is derived from an EMBL/GenBank/DDBJ whole genome shotgun (WGS) entry which is preliminary data.</text>
</comment>
<feature type="transmembrane region" description="Helical" evidence="2">
    <location>
        <begin position="174"/>
        <end position="194"/>
    </location>
</feature>
<dbReference type="Proteomes" id="UP001184150">
    <property type="component" value="Unassembled WGS sequence"/>
</dbReference>
<keyword evidence="2" id="KW-0812">Transmembrane</keyword>
<feature type="transmembrane region" description="Helical" evidence="2">
    <location>
        <begin position="324"/>
        <end position="341"/>
    </location>
</feature>
<feature type="transmembrane region" description="Helical" evidence="2">
    <location>
        <begin position="20"/>
        <end position="44"/>
    </location>
</feature>
<sequence>MRGFEMNGEAQEQEGPPSQVSLFSLFNLRLVIGFAQGICAWALLELLPKASGYTKQPDVMQWWPYRHPGVFAALCLIVAILPVIALAEVGRMAKRPLAIYLAVACAVLASLAGYDIWRDPVENGWGAATNRIWPSFTLMFCAGIGTFIVNQLLEHKARGASLWSRYADHFEDSWMRAFQFLLSLIFTALVWGVIELGRALFGLIHLDWFGHMIEHNWFRCPLLALAFAASVHITDVRPALLHGMRNLGLTLLAWLLPLVVVLGWGFLLGLVFTGLTPLWGTRFAASILLWAVVVTLVLLNAAYKDGDQPTPAVIRWAGRAAPPMMLLMTLLATYAIAQRVGQYGWTPMRLRSAMAATIGLIYAAGYTRAAVLKGPWLKGIEPVNIAASLGIVAVLVLKLTPIADPARISVNSQVARLTSGKLAAAKFDYQFLRFNSGGYGTNALAALAGSSTPEIAMRARQAQVLQHFSYSDGGDTPDPAQTEPAFTHASVYPKGARLPDGFRKTKWADSSDYFAGPDCMKNGAPCDVIVLPGKDSGAPLLLVIDGPAPSDKPATAKRDVPQVVIQAAANTYGGSSPVYGLDANGKWAKIGALSSVGCAGVREALRRGEAVPSRPLHDDIIAGGQHLTFTVENTVVCPPASQPRATPTAAAPVDASAPSGMGPAFGKPGGL</sequence>
<keyword evidence="4" id="KW-1185">Reference proteome</keyword>
<feature type="transmembrane region" description="Helical" evidence="2">
    <location>
        <begin position="132"/>
        <end position="153"/>
    </location>
</feature>
<proteinExistence type="predicted"/>
<evidence type="ECO:0000256" key="1">
    <source>
        <dbReference type="SAM" id="MobiDB-lite"/>
    </source>
</evidence>
<evidence type="ECO:0000313" key="3">
    <source>
        <dbReference type="EMBL" id="MDR6512750.1"/>
    </source>
</evidence>
<evidence type="ECO:0000256" key="2">
    <source>
        <dbReference type="SAM" id="Phobius"/>
    </source>
</evidence>
<name>A0ABU1MQW9_9SPHN</name>
<keyword evidence="2" id="KW-1133">Transmembrane helix</keyword>
<organism evidence="3 4">
    <name type="scientific">Novosphingobium capsulatum</name>
    <dbReference type="NCBI Taxonomy" id="13688"/>
    <lineage>
        <taxon>Bacteria</taxon>
        <taxon>Pseudomonadati</taxon>
        <taxon>Pseudomonadota</taxon>
        <taxon>Alphaproteobacteria</taxon>
        <taxon>Sphingomonadales</taxon>
        <taxon>Sphingomonadaceae</taxon>
        <taxon>Novosphingobium</taxon>
    </lineage>
</organism>
<reference evidence="3 4" key="1">
    <citation type="submission" date="2023-07" db="EMBL/GenBank/DDBJ databases">
        <title>Sorghum-associated microbial communities from plants grown in Nebraska, USA.</title>
        <authorList>
            <person name="Schachtman D."/>
        </authorList>
    </citation>
    <scope>NUCLEOTIDE SEQUENCE [LARGE SCALE GENOMIC DNA]</scope>
    <source>
        <strain evidence="3 4">DS1027</strain>
    </source>
</reference>
<feature type="transmembrane region" description="Helical" evidence="2">
    <location>
        <begin position="283"/>
        <end position="303"/>
    </location>
</feature>
<keyword evidence="2" id="KW-0472">Membrane</keyword>
<feature type="transmembrane region" description="Helical" evidence="2">
    <location>
        <begin position="64"/>
        <end position="85"/>
    </location>
</feature>
<feature type="region of interest" description="Disordered" evidence="1">
    <location>
        <begin position="639"/>
        <end position="671"/>
    </location>
</feature>
<dbReference type="EMBL" id="JAVDRD010000011">
    <property type="protein sequence ID" value="MDR6512750.1"/>
    <property type="molecule type" value="Genomic_DNA"/>
</dbReference>
<protein>
    <recommendedName>
        <fullName evidence="5">DUF4153 domain-containing protein</fullName>
    </recommendedName>
</protein>
<evidence type="ECO:0008006" key="5">
    <source>
        <dbReference type="Google" id="ProtNLM"/>
    </source>
</evidence>